<organism evidence="2 3">
    <name type="scientific">Colletotrichum chrysophilum</name>
    <dbReference type="NCBI Taxonomy" id="1836956"/>
    <lineage>
        <taxon>Eukaryota</taxon>
        <taxon>Fungi</taxon>
        <taxon>Dikarya</taxon>
        <taxon>Ascomycota</taxon>
        <taxon>Pezizomycotina</taxon>
        <taxon>Sordariomycetes</taxon>
        <taxon>Hypocreomycetidae</taxon>
        <taxon>Glomerellales</taxon>
        <taxon>Glomerellaceae</taxon>
        <taxon>Colletotrichum</taxon>
        <taxon>Colletotrichum gloeosporioides species complex</taxon>
    </lineage>
</organism>
<name>A0AAD9A2E5_9PEZI</name>
<comment type="caution">
    <text evidence="2">The sequence shown here is derived from an EMBL/GenBank/DDBJ whole genome shotgun (WGS) entry which is preliminary data.</text>
</comment>
<gene>
    <name evidence="2" type="ORF">CCHR01_17456</name>
</gene>
<proteinExistence type="predicted"/>
<feature type="region of interest" description="Disordered" evidence="1">
    <location>
        <begin position="234"/>
        <end position="257"/>
    </location>
</feature>
<sequence length="473" mass="52931">MMQEKHTIDFGSRRAGCTQVRPSDGFFPQFYLDFFSVVGKPGRPISRHGSPIFDNITVSFQRWSAPYGAKHVSRIPFDVAGRTFRIAEGATRETWFIVMHPVTGEVSELPSLTADARRRREQAGEKSGMPMPLACELASYTTGIFQSPALLGEGIQRSWRPGGQESQRISSNRWMSFQEAFMEGWAAWSGRHSGATSFWARHEPAFHAYDYGANIEIEVSEELYDLPRERHCAMDDSEDEEHGEEAGGGRVDEDNDNETLRLEELSMADDGLRRAEADSRGGIDNARYQRIFDECDGLRKLVSELETRFQLENITAVSYALAVCINSDRTTEADRSETRCLLADRNMLAREFASTRDYTFYPQAFHPVCGNVSSNCPPMFLNSLFAAMKGNMSDLNEGADVLSFGYFQGYSNIKRSVRHSPHDLLATKGYATGALTVPTSGAGATSAAREKRERLLGIIRGPNESKLFARERQ</sequence>
<dbReference type="Proteomes" id="UP001243330">
    <property type="component" value="Unassembled WGS sequence"/>
</dbReference>
<protein>
    <submittedName>
        <fullName evidence="2">Uncharacterized protein</fullName>
    </submittedName>
</protein>
<reference evidence="2" key="1">
    <citation type="submission" date="2023-01" db="EMBL/GenBank/DDBJ databases">
        <title>Colletotrichum chrysophilum M932 genome sequence.</title>
        <authorList>
            <person name="Baroncelli R."/>
        </authorList>
    </citation>
    <scope>NUCLEOTIDE SEQUENCE</scope>
    <source>
        <strain evidence="2">M932</strain>
    </source>
</reference>
<evidence type="ECO:0000313" key="2">
    <source>
        <dbReference type="EMBL" id="KAK1839923.1"/>
    </source>
</evidence>
<feature type="compositionally biased region" description="Basic and acidic residues" evidence="1">
    <location>
        <begin position="244"/>
        <end position="257"/>
    </location>
</feature>
<evidence type="ECO:0000313" key="3">
    <source>
        <dbReference type="Proteomes" id="UP001243330"/>
    </source>
</evidence>
<accession>A0AAD9A2E5</accession>
<dbReference type="AlphaFoldDB" id="A0AAD9A2E5"/>
<evidence type="ECO:0000256" key="1">
    <source>
        <dbReference type="SAM" id="MobiDB-lite"/>
    </source>
</evidence>
<dbReference type="EMBL" id="JAQOWY010000613">
    <property type="protein sequence ID" value="KAK1839923.1"/>
    <property type="molecule type" value="Genomic_DNA"/>
</dbReference>
<keyword evidence="3" id="KW-1185">Reference proteome</keyword>